<dbReference type="EMBL" id="BMHQ01000002">
    <property type="protein sequence ID" value="GGE08944.1"/>
    <property type="molecule type" value="Genomic_DNA"/>
</dbReference>
<keyword evidence="2" id="KW-1185">Reference proteome</keyword>
<gene>
    <name evidence="1" type="ORF">GCM10011571_07830</name>
</gene>
<dbReference type="AlphaFoldDB" id="A0A8J2VGQ4"/>
<name>A0A8J2VGQ4_9BACL</name>
<reference evidence="1" key="1">
    <citation type="journal article" date="2014" name="Int. J. Syst. Evol. Microbiol.">
        <title>Complete genome sequence of Corynebacterium casei LMG S-19264T (=DSM 44701T), isolated from a smear-ripened cheese.</title>
        <authorList>
            <consortium name="US DOE Joint Genome Institute (JGI-PGF)"/>
            <person name="Walter F."/>
            <person name="Albersmeier A."/>
            <person name="Kalinowski J."/>
            <person name="Ruckert C."/>
        </authorList>
    </citation>
    <scope>NUCLEOTIDE SEQUENCE</scope>
    <source>
        <strain evidence="1">CGMCC 1.15179</strain>
    </source>
</reference>
<protein>
    <submittedName>
        <fullName evidence="1">Uncharacterized protein</fullName>
    </submittedName>
</protein>
<accession>A0A8J2VGQ4</accession>
<evidence type="ECO:0000313" key="1">
    <source>
        <dbReference type="EMBL" id="GGE08944.1"/>
    </source>
</evidence>
<proteinExistence type="predicted"/>
<reference evidence="1" key="2">
    <citation type="submission" date="2020-09" db="EMBL/GenBank/DDBJ databases">
        <authorList>
            <person name="Sun Q."/>
            <person name="Zhou Y."/>
        </authorList>
    </citation>
    <scope>NUCLEOTIDE SEQUENCE</scope>
    <source>
        <strain evidence="1">CGMCC 1.15179</strain>
    </source>
</reference>
<evidence type="ECO:0000313" key="2">
    <source>
        <dbReference type="Proteomes" id="UP000625210"/>
    </source>
</evidence>
<comment type="caution">
    <text evidence="1">The sequence shown here is derived from an EMBL/GenBank/DDBJ whole genome shotgun (WGS) entry which is preliminary data.</text>
</comment>
<organism evidence="1 2">
    <name type="scientific">Marinithermofilum abyssi</name>
    <dbReference type="NCBI Taxonomy" id="1571185"/>
    <lineage>
        <taxon>Bacteria</taxon>
        <taxon>Bacillati</taxon>
        <taxon>Bacillota</taxon>
        <taxon>Bacilli</taxon>
        <taxon>Bacillales</taxon>
        <taxon>Thermoactinomycetaceae</taxon>
        <taxon>Marinithermofilum</taxon>
    </lineage>
</organism>
<dbReference type="Proteomes" id="UP000625210">
    <property type="component" value="Unassembled WGS sequence"/>
</dbReference>
<sequence length="54" mass="6021">MAADAPSARENTEIRAKNFTAFNSCLPPNEAGVPFIIKQKNALGYRRHFVDSVR</sequence>